<reference evidence="10" key="1">
    <citation type="submission" date="2017-04" db="EMBL/GenBank/DDBJ databases">
        <title>Genome deletions in a multicellular cyanobacterial endosymbiont for morphological adaptation in marine diatoms.</title>
        <authorList>
            <person name="Wang Y."/>
            <person name="Gao H."/>
            <person name="Li R."/>
            <person name="Xu X."/>
        </authorList>
    </citation>
    <scope>NUCLEOTIDE SEQUENCE</scope>
    <source>
        <strain evidence="10">FACHB 800</strain>
    </source>
</reference>
<dbReference type="PANTHER" id="PTHR45530">
    <property type="entry name" value="SENSORY TRANSDUCTION HISTIDINE KINASE"/>
    <property type="match status" value="1"/>
</dbReference>
<evidence type="ECO:0000313" key="10">
    <source>
        <dbReference type="EMBL" id="QXE21386.1"/>
    </source>
</evidence>
<evidence type="ECO:0000259" key="9">
    <source>
        <dbReference type="Pfam" id="PF05231"/>
    </source>
</evidence>
<keyword evidence="5 8" id="KW-0812">Transmembrane</keyword>
<dbReference type="CDD" id="cd00082">
    <property type="entry name" value="HisKA"/>
    <property type="match status" value="1"/>
</dbReference>
<evidence type="ECO:0000313" key="11">
    <source>
        <dbReference type="Proteomes" id="UP000683511"/>
    </source>
</evidence>
<dbReference type="PANTHER" id="PTHR45530:SF3">
    <property type="entry name" value="TWO-COMPONENT SYSTEM NARL FAMILY SENSOR HISTIDINE KINASE BARA"/>
    <property type="match status" value="1"/>
</dbReference>
<dbReference type="Pfam" id="PF05231">
    <property type="entry name" value="MASE1"/>
    <property type="match status" value="1"/>
</dbReference>
<keyword evidence="6 8" id="KW-1133">Transmembrane helix</keyword>
<name>A0A975T4R9_9NOST</name>
<dbReference type="Gene3D" id="1.10.287.130">
    <property type="match status" value="1"/>
</dbReference>
<keyword evidence="4" id="KW-1003">Cell membrane</keyword>
<dbReference type="AlphaFoldDB" id="A0A975T4R9"/>
<dbReference type="InterPro" id="IPR003661">
    <property type="entry name" value="HisK_dim/P_dom"/>
</dbReference>
<comment type="catalytic activity">
    <reaction evidence="1">
        <text>ATP + protein L-histidine = ADP + protein N-phospho-L-histidine.</text>
        <dbReference type="EC" id="2.7.13.3"/>
    </reaction>
</comment>
<feature type="domain" description="MASE1" evidence="9">
    <location>
        <begin position="18"/>
        <end position="281"/>
    </location>
</feature>
<evidence type="ECO:0000256" key="1">
    <source>
        <dbReference type="ARBA" id="ARBA00000085"/>
    </source>
</evidence>
<gene>
    <name evidence="10" type="ORF">B6N60_00060</name>
</gene>
<dbReference type="EMBL" id="CP021056">
    <property type="protein sequence ID" value="QXE21386.1"/>
    <property type="molecule type" value="Genomic_DNA"/>
</dbReference>
<proteinExistence type="predicted"/>
<feature type="transmembrane region" description="Helical" evidence="8">
    <location>
        <begin position="147"/>
        <end position="166"/>
    </location>
</feature>
<feature type="transmembrane region" description="Helical" evidence="8">
    <location>
        <begin position="226"/>
        <end position="243"/>
    </location>
</feature>
<evidence type="ECO:0000256" key="4">
    <source>
        <dbReference type="ARBA" id="ARBA00022475"/>
    </source>
</evidence>
<keyword evidence="10" id="KW-0418">Kinase</keyword>
<dbReference type="Proteomes" id="UP000683511">
    <property type="component" value="Chromosome"/>
</dbReference>
<dbReference type="GO" id="GO:0005886">
    <property type="term" value="C:plasma membrane"/>
    <property type="evidence" value="ECO:0007669"/>
    <property type="project" value="UniProtKB-SubCell"/>
</dbReference>
<dbReference type="SUPFAM" id="SSF47384">
    <property type="entry name" value="Homodimeric domain of signal transducing histidine kinase"/>
    <property type="match status" value="1"/>
</dbReference>
<keyword evidence="11" id="KW-1185">Reference proteome</keyword>
<feature type="transmembrane region" description="Helical" evidence="8">
    <location>
        <begin position="35"/>
        <end position="57"/>
    </location>
</feature>
<evidence type="ECO:0000256" key="8">
    <source>
        <dbReference type="SAM" id="Phobius"/>
    </source>
</evidence>
<dbReference type="EC" id="2.7.13.3" evidence="3"/>
<keyword evidence="10" id="KW-0808">Transferase</keyword>
<protein>
    <recommendedName>
        <fullName evidence="3">histidine kinase</fullName>
        <ecNumber evidence="3">2.7.13.3</ecNumber>
    </recommendedName>
</protein>
<organism evidence="10 11">
    <name type="scientific">Richelia sinica FACHB-800</name>
    <dbReference type="NCBI Taxonomy" id="1357546"/>
    <lineage>
        <taxon>Bacteria</taxon>
        <taxon>Bacillati</taxon>
        <taxon>Cyanobacteriota</taxon>
        <taxon>Cyanophyceae</taxon>
        <taxon>Nostocales</taxon>
        <taxon>Nostocaceae</taxon>
        <taxon>Richelia</taxon>
    </lineage>
</organism>
<feature type="transmembrane region" description="Helical" evidence="8">
    <location>
        <begin position="258"/>
        <end position="279"/>
    </location>
</feature>
<evidence type="ECO:0000256" key="2">
    <source>
        <dbReference type="ARBA" id="ARBA00004651"/>
    </source>
</evidence>
<feature type="transmembrane region" description="Helical" evidence="8">
    <location>
        <begin position="186"/>
        <end position="205"/>
    </location>
</feature>
<sequence length="367" mass="41836">MSLIGLPIIHLCLVKLAISISLDNGVAAIWPSSGIYIVGILRFGIKFLPAIAFSEFLSNTWLYGIIYKTPYVVLVVTIITIVNSLDALIIYLLNKKFIGSDNYFERSQDTFKFLAIAVGESFFTSHAAILTLCLTQNLPWDAYQISWWAWWMALPLNTLFITPPLLAWTKTHHRKRPLPSSWKLELLLMGFIIAVINQISFIKAYPIEYTFLPILVWSAFRFRLRETSIVTLLIAALAIWGTTKGTGSFYRQSTMESLILLQSFIGVFALTSLVLSATIRENWWAEFRLKQANENLEERVEKRTLELQDALKELKLTQSQVIQNEKMSSLGQLVAGIAHEINNPVNFIHGNITHFKEYTQDLLNQKC</sequence>
<comment type="subcellular location">
    <subcellularLocation>
        <location evidence="2">Cell membrane</location>
        <topology evidence="2">Multi-pass membrane protein</topology>
    </subcellularLocation>
</comment>
<accession>A0A975T4R9</accession>
<evidence type="ECO:0000256" key="7">
    <source>
        <dbReference type="ARBA" id="ARBA00023136"/>
    </source>
</evidence>
<dbReference type="InterPro" id="IPR007895">
    <property type="entry name" value="MASE1"/>
</dbReference>
<evidence type="ECO:0000256" key="3">
    <source>
        <dbReference type="ARBA" id="ARBA00012438"/>
    </source>
</evidence>
<dbReference type="InterPro" id="IPR036097">
    <property type="entry name" value="HisK_dim/P_sf"/>
</dbReference>
<dbReference type="GO" id="GO:0000155">
    <property type="term" value="F:phosphorelay sensor kinase activity"/>
    <property type="evidence" value="ECO:0007669"/>
    <property type="project" value="InterPro"/>
</dbReference>
<keyword evidence="7 8" id="KW-0472">Membrane</keyword>
<feature type="transmembrane region" description="Helical" evidence="8">
    <location>
        <begin position="113"/>
        <end position="135"/>
    </location>
</feature>
<dbReference type="KEGG" id="rsin:B6N60_00060"/>
<evidence type="ECO:0000256" key="6">
    <source>
        <dbReference type="ARBA" id="ARBA00022989"/>
    </source>
</evidence>
<feature type="transmembrane region" description="Helical" evidence="8">
    <location>
        <begin position="69"/>
        <end position="93"/>
    </location>
</feature>
<evidence type="ECO:0000256" key="5">
    <source>
        <dbReference type="ARBA" id="ARBA00022692"/>
    </source>
</evidence>